<feature type="compositionally biased region" description="Polar residues" evidence="1">
    <location>
        <begin position="263"/>
        <end position="277"/>
    </location>
</feature>
<feature type="region of interest" description="Disordered" evidence="1">
    <location>
        <begin position="70"/>
        <end position="143"/>
    </location>
</feature>
<comment type="caution">
    <text evidence="2">The sequence shown here is derived from an EMBL/GenBank/DDBJ whole genome shotgun (WGS) entry which is preliminary data.</text>
</comment>
<protein>
    <submittedName>
        <fullName evidence="2">Uncharacterized protein</fullName>
    </submittedName>
</protein>
<feature type="region of interest" description="Disordered" evidence="1">
    <location>
        <begin position="198"/>
        <end position="760"/>
    </location>
</feature>
<dbReference type="InParanoid" id="A0A218Z0C3"/>
<feature type="compositionally biased region" description="Basic and acidic residues" evidence="1">
    <location>
        <begin position="850"/>
        <end position="859"/>
    </location>
</feature>
<feature type="compositionally biased region" description="Polar residues" evidence="1">
    <location>
        <begin position="535"/>
        <end position="554"/>
    </location>
</feature>
<feature type="compositionally biased region" description="Basic and acidic residues" evidence="1">
    <location>
        <begin position="651"/>
        <end position="676"/>
    </location>
</feature>
<evidence type="ECO:0000313" key="2">
    <source>
        <dbReference type="EMBL" id="OWP01521.1"/>
    </source>
</evidence>
<feature type="compositionally biased region" description="Polar residues" evidence="1">
    <location>
        <begin position="960"/>
        <end position="972"/>
    </location>
</feature>
<feature type="compositionally biased region" description="Polar residues" evidence="1">
    <location>
        <begin position="1687"/>
        <end position="1699"/>
    </location>
</feature>
<feature type="compositionally biased region" description="Basic and acidic residues" evidence="1">
    <location>
        <begin position="314"/>
        <end position="326"/>
    </location>
</feature>
<feature type="region of interest" description="Disordered" evidence="1">
    <location>
        <begin position="1349"/>
        <end position="1408"/>
    </location>
</feature>
<proteinExistence type="predicted"/>
<feature type="compositionally biased region" description="Low complexity" evidence="1">
    <location>
        <begin position="718"/>
        <end position="727"/>
    </location>
</feature>
<sequence>MADGTSSTVTALVSKLHANIDRIHACIASLSDTSKHDVELERLSEERETRLAVLHATYRASLTELLTRREGEQKDVEERRQREEEQLEAERKRELDELTERRRREDEDRERRYREEETAREQVRREEDARMESERQEKEKALAEDVEVEMERLEDEIERMVEAGKARLRGLDEERRNINADIERALSAPTTIPSIQFRSRAKTGIRTRRDEEDGVNRRFTWNVMPVGSSREQDDSSPESVAVGRRRSQGAEAEQADAELDIQRPQSTRTHPPSTQTAPDGERQSAGSEDEQFKALPHAESEGAASKSVSTTENGRPEGAEESRVSEGDPVQDSGENPVLSSEKVNEGHPKTVDHETGSQGDVTETPPSEAVLDGSRGPGSPAAVDRLAEPQDEAVQDAARHLSGEKPEDGPQDLDLKNPDIREELGDGKRQLRGGRTSQSEAGSLTERVLDEIQDASVDGHMGDVATRNLQVDTGGAEKSVPTEDTAISFPSDNNPTKDENDLPLETAENKDPALRTSVAEHQDNTEHDPATLHPITSTPGSPNESPMQAQESPESPGVRNGDKEMASGGAAPVVASLDSAVETKSEDEVNTTDTDAHSTSVVREDVSTGVSDEEEPGAENLSGRGFTAAESASIPNGEIQPVEAANQTGLDKDETPSPADDHGGPDKAVESKESHIQSTDTLCGREGKTADPSPVLNSIAKDVSPESETTLRKATDSQAQAAASSQTPVSRSGSRSPETGAVPDPKLPSQSINMHRPSSKAIYMRHSRLLSTDSVQSVQSEEEIFLSNASRVRASKSIEDLYPELQIRNLDVALDEGDEGLDDDPGVDGVGGSLETLMGLSGQIESPEDSGKAGDGKSNHGGPGEMGEAPGARVPQQSPTSAEPRPVPMGTSEPFSLPDNDVSGDSLDSGAQRDYADDQELTSVAAARAPEELPPGSPEPRDQVSEVVEPRKQEDTTDSMESSKGEQTPTSPLEDGHSPDENTDTVDKNSEHAVLEADLRMDADIVQPESIQSAIQGASALPEAVEHAVSSSTPEDSAEVLSPSGGEESSDSSVALEGLDPREVENPDAMARSVGNPVSSKESVGHSSREVAPPEESDTYHVDGAGNPPENQTTEVVDEDGKDSTSTASPDSGGAMEQQVSPEPVDKCEEVQGDVSIESAHPAQVVSYEVGSSTDAKSEGEAENILPEGVDEQNTAAPLPVQVSIPSRQDGRADTGSPAAKARHAKPSLDWDSASLQPQLEGLTPDPEFAAVLATPLPSSPIPSSDSLIMDELESQKDMLPVDDTACRSALETQQSVAGAHVPTQARDEGSESANLPELQTQEKPSVTIGEDHSDSFKDLNTLVEKHSVSLGRSPDEDEEKAKGYAAWPLPAAGTLAVDTPRRQASPSNQDDSQRNRDAWITAEGKPFKSAAPRLAVGEAWPLQDALRQVQIHDVEVHAGGEHVAQQAVSETASELASDTDSEGEWSGENEYEQEVRSLEAQRNIGSLRPRLGAELGHHPGRPGSWLGGHSESPEPILADDASDGDADSASEDHGEDGLGTSYLGEITDHYLEQAETPLEVVPEHEPLNEFNDTTITRRSSGLLAKLVDAIRSDMPAVRQLQHVESPDEGDSPEPAPRAPAVSFERPKPDDAQSFPPQDESARSRSHTADTVPSFASDAQSESIPTTPSDTESNLFIQPTHGEPAIQTSWPGSDLESSPPQPPRYEPSKEPGFSSSLASALSGHTSQEPNMKDLEGIEEGYDLFPRETKQAWPTSNAGFSPMGAQTGLEAHRAQLSPARKNTFGVSSSTDPSAPTANPAHAPDNNAPHHPVSSSPGPTRAPTTPRRSPTTPPPLPLHRAAAAPRTTSRPYSTSPTSQISPFPVSPTPSPGRPRGSSSPGSLFAKRRSVFEAASPQGSPGLAPSPITALSATRGPVRRPGGSRPSSLYVSEKVKESPDLGRSVAPAKGSEDGGVEEGGAKPILPKDCLGDGAGDDGKRAEEAKVREEGEDEGDFMPRSLDGDNKPPSPVFSAHPALKVGERAGSLDAPTDADEDLVVAKKRGSVFLGGLSRFVGGGERGSVTEPLLRG</sequence>
<feature type="compositionally biased region" description="Polar residues" evidence="1">
    <location>
        <begin position="728"/>
        <end position="738"/>
    </location>
</feature>
<feature type="compositionally biased region" description="Basic and acidic residues" evidence="1">
    <location>
        <begin position="207"/>
        <end position="216"/>
    </location>
</feature>
<feature type="compositionally biased region" description="Polar residues" evidence="1">
    <location>
        <begin position="357"/>
        <end position="366"/>
    </location>
</feature>
<feature type="compositionally biased region" description="Polar residues" evidence="1">
    <location>
        <begin position="1448"/>
        <end position="1458"/>
    </location>
</feature>
<feature type="compositionally biased region" description="Basic and acidic residues" evidence="1">
    <location>
        <begin position="940"/>
        <end position="956"/>
    </location>
</feature>
<feature type="region of interest" description="Disordered" evidence="1">
    <location>
        <begin position="1442"/>
        <end position="1545"/>
    </location>
</feature>
<dbReference type="STRING" id="503106.A0A218Z0C3"/>
<feature type="compositionally biased region" description="Polar residues" evidence="1">
    <location>
        <begin position="1784"/>
        <end position="1793"/>
    </location>
</feature>
<feature type="compositionally biased region" description="Polar residues" evidence="1">
    <location>
        <begin position="1658"/>
        <end position="1678"/>
    </location>
</feature>
<feature type="compositionally biased region" description="Low complexity" evidence="1">
    <location>
        <begin position="1043"/>
        <end position="1054"/>
    </location>
</feature>
<dbReference type="OrthoDB" id="3558512at2759"/>
<feature type="compositionally biased region" description="Basic and acidic residues" evidence="1">
    <location>
        <begin position="290"/>
        <end position="300"/>
    </location>
</feature>
<feature type="compositionally biased region" description="Basic and acidic residues" evidence="1">
    <location>
        <begin position="508"/>
        <end position="531"/>
    </location>
</feature>
<feature type="region of interest" description="Disordered" evidence="1">
    <location>
        <begin position="817"/>
        <end position="1002"/>
    </location>
</feature>
<reference evidence="2 3" key="1">
    <citation type="submission" date="2017-04" db="EMBL/GenBank/DDBJ databases">
        <title>Draft genome sequence of Marssonina coronaria NL1: causal agent of apple blotch.</title>
        <authorList>
            <person name="Cheng Q."/>
        </authorList>
    </citation>
    <scope>NUCLEOTIDE SEQUENCE [LARGE SCALE GENOMIC DNA]</scope>
    <source>
        <strain evidence="2 3">NL1</strain>
    </source>
</reference>
<name>A0A218Z0C3_9HELO</name>
<feature type="compositionally biased region" description="Low complexity" evidence="1">
    <location>
        <begin position="1794"/>
        <end position="1829"/>
    </location>
</feature>
<feature type="compositionally biased region" description="Acidic residues" evidence="1">
    <location>
        <begin position="817"/>
        <end position="827"/>
    </location>
</feature>
<gene>
    <name evidence="2" type="ORF">B2J93_7033</name>
</gene>
<feature type="compositionally biased region" description="Basic and acidic residues" evidence="1">
    <location>
        <begin position="398"/>
        <end position="430"/>
    </location>
</feature>
<feature type="compositionally biased region" description="Acidic residues" evidence="1">
    <location>
        <begin position="1459"/>
        <end position="1474"/>
    </location>
</feature>
<evidence type="ECO:0000313" key="3">
    <source>
        <dbReference type="Proteomes" id="UP000242519"/>
    </source>
</evidence>
<accession>A0A218Z0C3</accession>
<feature type="compositionally biased region" description="Low complexity" evidence="1">
    <location>
        <begin position="1913"/>
        <end position="1926"/>
    </location>
</feature>
<feature type="compositionally biased region" description="Low complexity" evidence="1">
    <location>
        <begin position="1837"/>
        <end position="1862"/>
    </location>
</feature>
<feature type="compositionally biased region" description="Polar residues" evidence="1">
    <location>
        <begin position="1313"/>
        <end position="1326"/>
    </location>
</feature>
<keyword evidence="3" id="KW-1185">Reference proteome</keyword>
<feature type="compositionally biased region" description="Basic and acidic residues" evidence="1">
    <location>
        <begin position="343"/>
        <end position="356"/>
    </location>
</feature>
<organism evidence="2 3">
    <name type="scientific">Diplocarpon coronariae</name>
    <dbReference type="NCBI Taxonomy" id="2795749"/>
    <lineage>
        <taxon>Eukaryota</taxon>
        <taxon>Fungi</taxon>
        <taxon>Dikarya</taxon>
        <taxon>Ascomycota</taxon>
        <taxon>Pezizomycotina</taxon>
        <taxon>Leotiomycetes</taxon>
        <taxon>Helotiales</taxon>
        <taxon>Drepanopezizaceae</taxon>
        <taxon>Diplocarpon</taxon>
    </lineage>
</organism>
<feature type="compositionally biased region" description="Basic and acidic residues" evidence="1">
    <location>
        <begin position="1974"/>
        <end position="1986"/>
    </location>
</feature>
<feature type="compositionally biased region" description="Acidic residues" evidence="1">
    <location>
        <begin position="1522"/>
        <end position="1531"/>
    </location>
</feature>
<feature type="compositionally biased region" description="Low complexity" evidence="1">
    <location>
        <begin position="1872"/>
        <end position="1881"/>
    </location>
</feature>
<dbReference type="Proteomes" id="UP000242519">
    <property type="component" value="Unassembled WGS sequence"/>
</dbReference>
<feature type="region of interest" description="Disordered" evidence="1">
    <location>
        <begin position="1599"/>
        <end position="2013"/>
    </location>
</feature>
<feature type="region of interest" description="Disordered" evidence="1">
    <location>
        <begin position="1291"/>
        <end position="1337"/>
    </location>
</feature>
<evidence type="ECO:0000256" key="1">
    <source>
        <dbReference type="SAM" id="MobiDB-lite"/>
    </source>
</evidence>
<dbReference type="EMBL" id="MZNU01000274">
    <property type="protein sequence ID" value="OWP01521.1"/>
    <property type="molecule type" value="Genomic_DNA"/>
</dbReference>
<feature type="compositionally biased region" description="Polar residues" evidence="1">
    <location>
        <begin position="592"/>
        <end position="602"/>
    </location>
</feature>
<feature type="compositionally biased region" description="Basic and acidic residues" evidence="1">
    <location>
        <begin position="975"/>
        <end position="1002"/>
    </location>
</feature>
<feature type="region of interest" description="Disordered" evidence="1">
    <location>
        <begin position="1018"/>
        <end position="1233"/>
    </location>
</feature>